<keyword evidence="1" id="KW-0812">Transmembrane</keyword>
<feature type="transmembrane region" description="Helical" evidence="1">
    <location>
        <begin position="36"/>
        <end position="58"/>
    </location>
</feature>
<feature type="transmembrane region" description="Helical" evidence="1">
    <location>
        <begin position="89"/>
        <end position="112"/>
    </location>
</feature>
<name>A0A2N5WDG7_LACLL</name>
<dbReference type="AlphaFoldDB" id="A0A2N5WDG7"/>
<reference evidence="4" key="1">
    <citation type="submission" date="2016-08" db="EMBL/GenBank/DDBJ databases">
        <title>Comparative genomics of Lactococcus lactis strain WFLU12 isolated from the gastrointestinal tract of wild olive flounder (Paralichythys olivaceus).</title>
        <authorList>
            <person name="Nguyen T.L."/>
            <person name="Kim D.-H."/>
        </authorList>
    </citation>
    <scope>NUCLEOTIDE SEQUENCE [LARGE SCALE GENOMIC DNA]</scope>
    <source>
        <strain evidence="4">WFLU12</strain>
    </source>
</reference>
<evidence type="ECO:0000313" key="4">
    <source>
        <dbReference type="Proteomes" id="UP000234865"/>
    </source>
</evidence>
<organism evidence="3 4">
    <name type="scientific">Lactococcus lactis subsp. lactis</name>
    <name type="common">Streptococcus lactis</name>
    <dbReference type="NCBI Taxonomy" id="1360"/>
    <lineage>
        <taxon>Bacteria</taxon>
        <taxon>Bacillati</taxon>
        <taxon>Bacillota</taxon>
        <taxon>Bacilli</taxon>
        <taxon>Lactobacillales</taxon>
        <taxon>Streptococcaceae</taxon>
        <taxon>Lactococcus</taxon>
    </lineage>
</organism>
<dbReference type="Proteomes" id="UP000234865">
    <property type="component" value="Unassembled WGS sequence"/>
</dbReference>
<keyword evidence="2" id="KW-0732">Signal</keyword>
<evidence type="ECO:0000256" key="1">
    <source>
        <dbReference type="SAM" id="Phobius"/>
    </source>
</evidence>
<keyword evidence="1" id="KW-0472">Membrane</keyword>
<comment type="caution">
    <text evidence="3">The sequence shown here is derived from an EMBL/GenBank/DDBJ whole genome shotgun (WGS) entry which is preliminary data.</text>
</comment>
<evidence type="ECO:0008006" key="5">
    <source>
        <dbReference type="Google" id="ProtNLM"/>
    </source>
</evidence>
<protein>
    <recommendedName>
        <fullName evidence="5">Tandem five-TM protein</fullName>
    </recommendedName>
</protein>
<dbReference type="EMBL" id="PKRZ01000001">
    <property type="protein sequence ID" value="PLW60281.2"/>
    <property type="molecule type" value="Genomic_DNA"/>
</dbReference>
<evidence type="ECO:0000256" key="2">
    <source>
        <dbReference type="SAM" id="SignalP"/>
    </source>
</evidence>
<keyword evidence="1" id="KW-1133">Transmembrane helix</keyword>
<proteinExistence type="predicted"/>
<evidence type="ECO:0000313" key="3">
    <source>
        <dbReference type="EMBL" id="PLW60281.2"/>
    </source>
</evidence>
<feature type="chain" id="PRO_5015349001" description="Tandem five-TM protein" evidence="2">
    <location>
        <begin position="21"/>
        <end position="163"/>
    </location>
</feature>
<gene>
    <name evidence="3" type="ORF">CYU10_001247</name>
</gene>
<feature type="transmembrane region" description="Helical" evidence="1">
    <location>
        <begin position="118"/>
        <end position="140"/>
    </location>
</feature>
<sequence precursor="true">MTGMGMLPVLVLSGAFPASAMNFVEHHSITISPAKWLISATIICVLLAFIIAKILLFLSENFFNYRNFEKLEDSKKIEKLYQLQDSKTGGIVLIVFAVICGAVGIALAGLYIDSGDMGIWLIYITNLILVNLLIYCYWFYISRVRKFRNQAIKELEKRKEIEK</sequence>
<accession>A0A2N5WDG7</accession>
<feature type="signal peptide" evidence="2">
    <location>
        <begin position="1"/>
        <end position="20"/>
    </location>
</feature>